<accession>D6TLI0</accession>
<sequence length="230" mass="25988">MSILLQENYQLFQKVNSYAGHWPWLDLIMVFCANTLIFFWPVILLLLWGRPLSWRKRLLRPGEEAIAQVCRAVVLWVPLACVLAYLLNLSVEQFIFEPRPFVSHQVHLLTTHLADDSFPSDHTAWSFAVLGMMLFSLPSLLLSAWSQRINEKRAGNTTALLFPLLLMGMALVMAGSIGLARVFVGVHYPGDILGGASSGLIAASIMTLLRHRMRQLTQGIMHRMQRIHLA</sequence>
<feature type="transmembrane region" description="Helical" evidence="1">
    <location>
        <begin position="157"/>
        <end position="180"/>
    </location>
</feature>
<dbReference type="EMBL" id="ADVG01000002">
    <property type="protein sequence ID" value="EFH86630.1"/>
    <property type="molecule type" value="Genomic_DNA"/>
</dbReference>
<feature type="domain" description="Phosphatidic acid phosphatase type 2/haloperoxidase" evidence="2">
    <location>
        <begin position="74"/>
        <end position="207"/>
    </location>
</feature>
<feature type="transmembrane region" description="Helical" evidence="1">
    <location>
        <begin position="124"/>
        <end position="145"/>
    </location>
</feature>
<evidence type="ECO:0000256" key="1">
    <source>
        <dbReference type="SAM" id="Phobius"/>
    </source>
</evidence>
<feature type="transmembrane region" description="Helical" evidence="1">
    <location>
        <begin position="192"/>
        <end position="209"/>
    </location>
</feature>
<name>D6TLI0_KTERA</name>
<dbReference type="SMART" id="SM00014">
    <property type="entry name" value="acidPPc"/>
    <property type="match status" value="1"/>
</dbReference>
<organism evidence="3 4">
    <name type="scientific">Ktedonobacter racemifer DSM 44963</name>
    <dbReference type="NCBI Taxonomy" id="485913"/>
    <lineage>
        <taxon>Bacteria</taxon>
        <taxon>Bacillati</taxon>
        <taxon>Chloroflexota</taxon>
        <taxon>Ktedonobacteria</taxon>
        <taxon>Ktedonobacterales</taxon>
        <taxon>Ktedonobacteraceae</taxon>
        <taxon>Ktedonobacter</taxon>
    </lineage>
</organism>
<dbReference type="InParanoid" id="D6TLI0"/>
<dbReference type="Gene3D" id="1.20.144.10">
    <property type="entry name" value="Phosphatidic acid phosphatase type 2/haloperoxidase"/>
    <property type="match status" value="1"/>
</dbReference>
<comment type="caution">
    <text evidence="3">The sequence shown here is derived from an EMBL/GenBank/DDBJ whole genome shotgun (WGS) entry which is preliminary data.</text>
</comment>
<dbReference type="SUPFAM" id="SSF48317">
    <property type="entry name" value="Acid phosphatase/Vanadium-dependent haloperoxidase"/>
    <property type="match status" value="1"/>
</dbReference>
<gene>
    <name evidence="3" type="ORF">Krac_7937</name>
</gene>
<dbReference type="STRING" id="485913.Krac_7937"/>
<evidence type="ECO:0000313" key="3">
    <source>
        <dbReference type="EMBL" id="EFH86630.1"/>
    </source>
</evidence>
<dbReference type="Pfam" id="PF01569">
    <property type="entry name" value="PAP2"/>
    <property type="match status" value="1"/>
</dbReference>
<dbReference type="RefSeq" id="WP_007911102.1">
    <property type="nucleotide sequence ID" value="NZ_ADVG01000002.1"/>
</dbReference>
<dbReference type="Proteomes" id="UP000004508">
    <property type="component" value="Unassembled WGS sequence"/>
</dbReference>
<dbReference type="InterPro" id="IPR000326">
    <property type="entry name" value="PAP2/HPO"/>
</dbReference>
<reference evidence="3 4" key="1">
    <citation type="journal article" date="2011" name="Stand. Genomic Sci.">
        <title>Non-contiguous finished genome sequence and contextual data of the filamentous soil bacterium Ktedonobacter racemifer type strain (SOSP1-21).</title>
        <authorList>
            <person name="Chang Y.J."/>
            <person name="Land M."/>
            <person name="Hauser L."/>
            <person name="Chertkov O."/>
            <person name="Del Rio T.G."/>
            <person name="Nolan M."/>
            <person name="Copeland A."/>
            <person name="Tice H."/>
            <person name="Cheng J.F."/>
            <person name="Lucas S."/>
            <person name="Han C."/>
            <person name="Goodwin L."/>
            <person name="Pitluck S."/>
            <person name="Ivanova N."/>
            <person name="Ovchinikova G."/>
            <person name="Pati A."/>
            <person name="Chen A."/>
            <person name="Palaniappan K."/>
            <person name="Mavromatis K."/>
            <person name="Liolios K."/>
            <person name="Brettin T."/>
            <person name="Fiebig A."/>
            <person name="Rohde M."/>
            <person name="Abt B."/>
            <person name="Goker M."/>
            <person name="Detter J.C."/>
            <person name="Woyke T."/>
            <person name="Bristow J."/>
            <person name="Eisen J.A."/>
            <person name="Markowitz V."/>
            <person name="Hugenholtz P."/>
            <person name="Kyrpides N.C."/>
            <person name="Klenk H.P."/>
            <person name="Lapidus A."/>
        </authorList>
    </citation>
    <scope>NUCLEOTIDE SEQUENCE [LARGE SCALE GENOMIC DNA]</scope>
    <source>
        <strain evidence="4">DSM 44963</strain>
    </source>
</reference>
<dbReference type="InterPro" id="IPR036938">
    <property type="entry name" value="PAP2/HPO_sf"/>
</dbReference>
<dbReference type="PANTHER" id="PTHR14969:SF13">
    <property type="entry name" value="AT30094P"/>
    <property type="match status" value="1"/>
</dbReference>
<dbReference type="PANTHER" id="PTHR14969">
    <property type="entry name" value="SPHINGOSINE-1-PHOSPHATE PHOSPHOHYDROLASE"/>
    <property type="match status" value="1"/>
</dbReference>
<dbReference type="AlphaFoldDB" id="D6TLI0"/>
<keyword evidence="4" id="KW-1185">Reference proteome</keyword>
<keyword evidence="1" id="KW-0812">Transmembrane</keyword>
<keyword evidence="1" id="KW-1133">Transmembrane helix</keyword>
<evidence type="ECO:0000313" key="4">
    <source>
        <dbReference type="Proteomes" id="UP000004508"/>
    </source>
</evidence>
<keyword evidence="1" id="KW-0472">Membrane</keyword>
<evidence type="ECO:0000259" key="2">
    <source>
        <dbReference type="SMART" id="SM00014"/>
    </source>
</evidence>
<dbReference type="eggNOG" id="COG0671">
    <property type="taxonomic scope" value="Bacteria"/>
</dbReference>
<feature type="transmembrane region" description="Helical" evidence="1">
    <location>
        <begin position="27"/>
        <end position="48"/>
    </location>
</feature>
<protein>
    <submittedName>
        <fullName evidence="3">Phosphoesterase PA-phosphatase related protein</fullName>
    </submittedName>
</protein>
<dbReference type="FunCoup" id="D6TLI0">
    <property type="interactions" value="61"/>
</dbReference>
<dbReference type="OrthoDB" id="9789113at2"/>
<proteinExistence type="predicted"/>
<feature type="transmembrane region" description="Helical" evidence="1">
    <location>
        <begin position="69"/>
        <end position="87"/>
    </location>
</feature>